<dbReference type="GO" id="GO:0008422">
    <property type="term" value="F:beta-glucosidase activity"/>
    <property type="evidence" value="ECO:0007669"/>
    <property type="project" value="UniProtKB-EC"/>
</dbReference>
<evidence type="ECO:0000256" key="2">
    <source>
        <dbReference type="ARBA" id="ARBA00005336"/>
    </source>
</evidence>
<feature type="domain" description="Glycoside hydrolase family 3 C-terminal" evidence="8">
    <location>
        <begin position="512"/>
        <end position="754"/>
    </location>
</feature>
<dbReference type="InterPro" id="IPR001764">
    <property type="entry name" value="Glyco_hydro_3_N"/>
</dbReference>
<evidence type="ECO:0000313" key="10">
    <source>
        <dbReference type="Proteomes" id="UP000251241"/>
    </source>
</evidence>
<dbReference type="SUPFAM" id="SSF51445">
    <property type="entry name" value="(Trans)glycosidases"/>
    <property type="match status" value="1"/>
</dbReference>
<evidence type="ECO:0000256" key="1">
    <source>
        <dbReference type="ARBA" id="ARBA00000448"/>
    </source>
</evidence>
<accession>A0A2X2IWP6</accession>
<sequence>MNVRNLLFASSFSLFLTFSAQGQVYQKIENQYGPVLGYSTTSGVKILSIAGNKFKDLNRNGKLDRYEDWRLTAEERAKDLASKLSVDQIAGLMLYSRHQALPAPAFGFMGGTYQGKNYQEGLVSPWALTDQQREFLEKDGLRHVLLTAVKDPETAARWNNELQDFVEGLGWGIPANNSSDPRHNAVVSAEFNAGAGGQISMWPDGLAMAATFDPAIVKRFGQVAASEYRSLGITTALSPQIDLGTEPRWYRIGMTFGESPELTTAMARAYIDGFQTSSGKDEIALGWGYKSVNAMVKHWPSGGPEEGGRDGHWAIGKFAVYPGDNLKQHIMPFVNGAFQLAGKTSKAAAVMPYYTISFGQDKKNGENVGNGYSKYLLTDLLRGTYGYDGVICSDWLITGDEAPKPDGFAGKPWGVEQLSVAERHYKALMAGVDQFGGNNDKAPVLAAYELGVKEHGQNFMRQRFEASARRLLLNIFRVGLFENPYLDVKQSQATVGNPLYMKEGYEAQVKSVVLLKNSDQQLPIRGRKKVYVPKMYSAAMKDWWGNYTPARLEYPVNIDLLRKYADLTDNPSEADLAVVFVQSPISSEGGYSERDRKNGGNGYVPISLQYGTYTASDARTESIAAGDPIIDPSIKNRSYKNKVVTAANVMDLQTILDTKDMMKGKPILVSVTANKPMVFAEFEKEVSGIILNFGVSTQAVLDVMFGKYEPSGLLPVQMPANMATVEKQAEDVPFDMEVYVDQAGHAYDFGYGLNWSGVIKDKRVGAFVRK</sequence>
<keyword evidence="5 9" id="KW-0378">Hydrolase</keyword>
<dbReference type="Gene3D" id="3.40.50.1700">
    <property type="entry name" value="Glycoside hydrolase family 3 C-terminal domain"/>
    <property type="match status" value="1"/>
</dbReference>
<dbReference type="GO" id="GO:0009251">
    <property type="term" value="P:glucan catabolic process"/>
    <property type="evidence" value="ECO:0007669"/>
    <property type="project" value="TreeGrafter"/>
</dbReference>
<name>A0A2X2IWP6_SPHMU</name>
<reference evidence="9 10" key="1">
    <citation type="submission" date="2018-06" db="EMBL/GenBank/DDBJ databases">
        <authorList>
            <consortium name="Pathogen Informatics"/>
            <person name="Doyle S."/>
        </authorList>
    </citation>
    <scope>NUCLEOTIDE SEQUENCE [LARGE SCALE GENOMIC DNA]</scope>
    <source>
        <strain evidence="9 10">NCTC11343</strain>
    </source>
</reference>
<evidence type="ECO:0000256" key="4">
    <source>
        <dbReference type="ARBA" id="ARBA00022729"/>
    </source>
</evidence>
<dbReference type="PANTHER" id="PTHR30620:SF16">
    <property type="entry name" value="LYSOSOMAL BETA GLUCOSIDASE"/>
    <property type="match status" value="1"/>
</dbReference>
<proteinExistence type="inferred from homology"/>
<dbReference type="Pfam" id="PF01915">
    <property type="entry name" value="Glyco_hydro_3_C"/>
    <property type="match status" value="1"/>
</dbReference>
<comment type="catalytic activity">
    <reaction evidence="1">
        <text>Hydrolysis of terminal, non-reducing beta-D-glucosyl residues with release of beta-D-glucose.</text>
        <dbReference type="EC" id="3.2.1.21"/>
    </reaction>
</comment>
<evidence type="ECO:0000256" key="5">
    <source>
        <dbReference type="ARBA" id="ARBA00022801"/>
    </source>
</evidence>
<dbReference type="Pfam" id="PF00933">
    <property type="entry name" value="Glyco_hydro_3"/>
    <property type="match status" value="1"/>
</dbReference>
<dbReference type="RefSeq" id="WP_112374666.1">
    <property type="nucleotide sequence ID" value="NZ_CP069793.1"/>
</dbReference>
<dbReference type="EMBL" id="UAUU01000008">
    <property type="protein sequence ID" value="SPZ85734.1"/>
    <property type="molecule type" value="Genomic_DNA"/>
</dbReference>
<keyword evidence="6 9" id="KW-0326">Glycosidase</keyword>
<comment type="similarity">
    <text evidence="2">Belongs to the glycosyl hydrolase 3 family.</text>
</comment>
<keyword evidence="4" id="KW-0732">Signal</keyword>
<dbReference type="InterPro" id="IPR036881">
    <property type="entry name" value="Glyco_hydro_3_C_sf"/>
</dbReference>
<evidence type="ECO:0000259" key="8">
    <source>
        <dbReference type="Pfam" id="PF01915"/>
    </source>
</evidence>
<dbReference type="PRINTS" id="PR00133">
    <property type="entry name" value="GLHYDRLASE3"/>
</dbReference>
<evidence type="ECO:0000259" key="7">
    <source>
        <dbReference type="Pfam" id="PF00933"/>
    </source>
</evidence>
<evidence type="ECO:0000256" key="3">
    <source>
        <dbReference type="ARBA" id="ARBA00012744"/>
    </source>
</evidence>
<dbReference type="InterPro" id="IPR036962">
    <property type="entry name" value="Glyco_hydro_3_N_sf"/>
</dbReference>
<protein>
    <recommendedName>
        <fullName evidence="3">beta-glucosidase</fullName>
        <ecNumber evidence="3">3.2.1.21</ecNumber>
    </recommendedName>
</protein>
<dbReference type="SUPFAM" id="SSF52279">
    <property type="entry name" value="Beta-D-glucan exohydrolase, C-terminal domain"/>
    <property type="match status" value="1"/>
</dbReference>
<dbReference type="AlphaFoldDB" id="A0A2X2IWP6"/>
<dbReference type="EC" id="3.2.1.21" evidence="3"/>
<dbReference type="InterPro" id="IPR051915">
    <property type="entry name" value="Cellulose_Degrad_GH3"/>
</dbReference>
<dbReference type="InterPro" id="IPR017853">
    <property type="entry name" value="GH"/>
</dbReference>
<evidence type="ECO:0000256" key="6">
    <source>
        <dbReference type="ARBA" id="ARBA00023295"/>
    </source>
</evidence>
<organism evidence="9 10">
    <name type="scientific">Sphingobacterium multivorum</name>
    <dbReference type="NCBI Taxonomy" id="28454"/>
    <lineage>
        <taxon>Bacteria</taxon>
        <taxon>Pseudomonadati</taxon>
        <taxon>Bacteroidota</taxon>
        <taxon>Sphingobacteriia</taxon>
        <taxon>Sphingobacteriales</taxon>
        <taxon>Sphingobacteriaceae</taxon>
        <taxon>Sphingobacterium</taxon>
    </lineage>
</organism>
<gene>
    <name evidence="9" type="primary">bglX_3</name>
    <name evidence="9" type="ORF">NCTC11343_02296</name>
</gene>
<dbReference type="Gene3D" id="3.20.20.300">
    <property type="entry name" value="Glycoside hydrolase, family 3, N-terminal domain"/>
    <property type="match status" value="1"/>
</dbReference>
<dbReference type="InterPro" id="IPR002772">
    <property type="entry name" value="Glyco_hydro_3_C"/>
</dbReference>
<dbReference type="GeneID" id="97180965"/>
<dbReference type="Proteomes" id="UP000251241">
    <property type="component" value="Unassembled WGS sequence"/>
</dbReference>
<evidence type="ECO:0000313" key="9">
    <source>
        <dbReference type="EMBL" id="SPZ85734.1"/>
    </source>
</evidence>
<feature type="domain" description="Glycoside hydrolase family 3 N-terminal" evidence="7">
    <location>
        <begin position="129"/>
        <end position="471"/>
    </location>
</feature>
<dbReference type="PANTHER" id="PTHR30620">
    <property type="entry name" value="PERIPLASMIC BETA-GLUCOSIDASE-RELATED"/>
    <property type="match status" value="1"/>
</dbReference>